<dbReference type="AlphaFoldDB" id="A0A5C6BV80"/>
<keyword evidence="2" id="KW-1185">Reference proteome</keyword>
<dbReference type="EMBL" id="SJPU01000002">
    <property type="protein sequence ID" value="TWU15945.1"/>
    <property type="molecule type" value="Genomic_DNA"/>
</dbReference>
<accession>A0A5C6BV80</accession>
<gene>
    <name evidence="1" type="ORF">Poly21_31490</name>
</gene>
<name>A0A5C6BV80_9BACT</name>
<evidence type="ECO:0000313" key="1">
    <source>
        <dbReference type="EMBL" id="TWU15945.1"/>
    </source>
</evidence>
<comment type="caution">
    <text evidence="1">The sequence shown here is derived from an EMBL/GenBank/DDBJ whole genome shotgun (WGS) entry which is preliminary data.</text>
</comment>
<protein>
    <submittedName>
        <fullName evidence="1">Uncharacterized protein</fullName>
    </submittedName>
</protein>
<reference evidence="1 2" key="1">
    <citation type="journal article" date="2020" name="Antonie Van Leeuwenhoek">
        <title>Rhodopirellula heiligendammensis sp. nov., Rhodopirellula pilleata sp. nov., and Rhodopirellula solitaria sp. nov. isolated from natural or artificial marine surfaces in Northern Germany and California, USA, and emended description of the genus Rhodopirellula.</title>
        <authorList>
            <person name="Kallscheuer N."/>
            <person name="Wiegand S."/>
            <person name="Jogler M."/>
            <person name="Boedeker C."/>
            <person name="Peeters S.H."/>
            <person name="Rast P."/>
            <person name="Heuer A."/>
            <person name="Jetten M.S.M."/>
            <person name="Rohde M."/>
            <person name="Jogler C."/>
        </authorList>
    </citation>
    <scope>NUCLEOTIDE SEQUENCE [LARGE SCALE GENOMIC DNA]</scope>
    <source>
        <strain evidence="1 2">Poly21</strain>
    </source>
</reference>
<dbReference type="Proteomes" id="UP000319908">
    <property type="component" value="Unassembled WGS sequence"/>
</dbReference>
<sequence>MRSDLRHVGPVPTGRMRRLFILGGMAGRNRPYFDGHGPQLQNVRCKLTGDFTLSEQFSIRTDQFESCNHHGDWVCGATCGT</sequence>
<organism evidence="1 2">
    <name type="scientific">Allorhodopirellula heiligendammensis</name>
    <dbReference type="NCBI Taxonomy" id="2714739"/>
    <lineage>
        <taxon>Bacteria</taxon>
        <taxon>Pseudomonadati</taxon>
        <taxon>Planctomycetota</taxon>
        <taxon>Planctomycetia</taxon>
        <taxon>Pirellulales</taxon>
        <taxon>Pirellulaceae</taxon>
        <taxon>Allorhodopirellula</taxon>
    </lineage>
</organism>
<proteinExistence type="predicted"/>
<evidence type="ECO:0000313" key="2">
    <source>
        <dbReference type="Proteomes" id="UP000319908"/>
    </source>
</evidence>